<gene>
    <name evidence="1" type="ORF">ACFQ27_10410</name>
</gene>
<accession>A0ABW3T4N1</accession>
<sequence>MKRRTDPIGDRLFEIVARTRDKVVMGPLSDPAEAQFRADVTRYFMAVAWISADAELARCKLAGDKPKAVMSAFLEKMHSELRRVQIAIEPSCTESEIWRILFDDASLYSQVWSEAMTHQSEDVTLAAGLRWFDERSLFNLASAEAYGECVAVLTIGAAITPQIVALLETMRTGGPG</sequence>
<proteinExistence type="predicted"/>
<keyword evidence="2" id="KW-1185">Reference proteome</keyword>
<evidence type="ECO:0000313" key="2">
    <source>
        <dbReference type="Proteomes" id="UP001597216"/>
    </source>
</evidence>
<dbReference type="EMBL" id="JBHTLQ010000020">
    <property type="protein sequence ID" value="MFD1190992.1"/>
    <property type="molecule type" value="Genomic_DNA"/>
</dbReference>
<organism evidence="1 2">
    <name type="scientific">Phenylobacterium conjunctum</name>
    <dbReference type="NCBI Taxonomy" id="1298959"/>
    <lineage>
        <taxon>Bacteria</taxon>
        <taxon>Pseudomonadati</taxon>
        <taxon>Pseudomonadota</taxon>
        <taxon>Alphaproteobacteria</taxon>
        <taxon>Caulobacterales</taxon>
        <taxon>Caulobacteraceae</taxon>
        <taxon>Phenylobacterium</taxon>
    </lineage>
</organism>
<protein>
    <submittedName>
        <fullName evidence="1">Uncharacterized protein</fullName>
    </submittedName>
</protein>
<evidence type="ECO:0000313" key="1">
    <source>
        <dbReference type="EMBL" id="MFD1190992.1"/>
    </source>
</evidence>
<dbReference type="RefSeq" id="WP_377353539.1">
    <property type="nucleotide sequence ID" value="NZ_JBHTLQ010000020.1"/>
</dbReference>
<dbReference type="Proteomes" id="UP001597216">
    <property type="component" value="Unassembled WGS sequence"/>
</dbReference>
<name>A0ABW3T4N1_9CAUL</name>
<reference evidence="2" key="1">
    <citation type="journal article" date="2019" name="Int. J. Syst. Evol. Microbiol.">
        <title>The Global Catalogue of Microorganisms (GCM) 10K type strain sequencing project: providing services to taxonomists for standard genome sequencing and annotation.</title>
        <authorList>
            <consortium name="The Broad Institute Genomics Platform"/>
            <consortium name="The Broad Institute Genome Sequencing Center for Infectious Disease"/>
            <person name="Wu L."/>
            <person name="Ma J."/>
        </authorList>
    </citation>
    <scope>NUCLEOTIDE SEQUENCE [LARGE SCALE GENOMIC DNA]</scope>
    <source>
        <strain evidence="2">CCUG 55074</strain>
    </source>
</reference>
<comment type="caution">
    <text evidence="1">The sequence shown here is derived from an EMBL/GenBank/DDBJ whole genome shotgun (WGS) entry which is preliminary data.</text>
</comment>